<protein>
    <submittedName>
        <fullName evidence="2">Regulatory protein spx</fullName>
    </submittedName>
</protein>
<dbReference type="SUPFAM" id="SSF52833">
    <property type="entry name" value="Thioredoxin-like"/>
    <property type="match status" value="1"/>
</dbReference>
<comment type="similarity">
    <text evidence="1">Belongs to the ArsC family.</text>
</comment>
<evidence type="ECO:0000313" key="3">
    <source>
        <dbReference type="Proteomes" id="UP000095597"/>
    </source>
</evidence>
<dbReference type="EMBL" id="CYXO01000016">
    <property type="protein sequence ID" value="CUN18881.1"/>
    <property type="molecule type" value="Genomic_DNA"/>
</dbReference>
<reference evidence="2 3" key="1">
    <citation type="submission" date="2015-09" db="EMBL/GenBank/DDBJ databases">
        <authorList>
            <consortium name="Pathogen Informatics"/>
        </authorList>
    </citation>
    <scope>NUCLEOTIDE SEQUENCE [LARGE SCALE GENOMIC DNA]</scope>
    <source>
        <strain evidence="2 3">2789STDY5834961</strain>
    </source>
</reference>
<dbReference type="InterPro" id="IPR006660">
    <property type="entry name" value="Arsenate_reductase-like"/>
</dbReference>
<evidence type="ECO:0000313" key="2">
    <source>
        <dbReference type="EMBL" id="CUN18881.1"/>
    </source>
</evidence>
<dbReference type="PANTHER" id="PTHR30041:SF8">
    <property type="entry name" value="PROTEIN YFFB"/>
    <property type="match status" value="1"/>
</dbReference>
<sequence>MMKVFAYRKCSTCMKALKWLEVHNVEFEERAIKEENPTYEELKEWYTMSGLPLKKFFNTSGMIYKQMNLKDKLKEMTEDDQLKLLATDAMLVKRPLVIGDNFVLTGFKEKEWEEKLL</sequence>
<dbReference type="Proteomes" id="UP000095597">
    <property type="component" value="Unassembled WGS sequence"/>
</dbReference>
<gene>
    <name evidence="2" type="primary">spxA</name>
    <name evidence="2" type="ORF">ERS852573_02346</name>
</gene>
<dbReference type="InterPro" id="IPR036249">
    <property type="entry name" value="Thioredoxin-like_sf"/>
</dbReference>
<dbReference type="AlphaFoldDB" id="A0A173UV10"/>
<organism evidence="2 3">
    <name type="scientific">Dorea longicatena</name>
    <dbReference type="NCBI Taxonomy" id="88431"/>
    <lineage>
        <taxon>Bacteria</taxon>
        <taxon>Bacillati</taxon>
        <taxon>Bacillota</taxon>
        <taxon>Clostridia</taxon>
        <taxon>Lachnospirales</taxon>
        <taxon>Lachnospiraceae</taxon>
        <taxon>Dorea</taxon>
    </lineage>
</organism>
<proteinExistence type="inferred from homology"/>
<accession>A0A173UV10</accession>
<evidence type="ECO:0000256" key="1">
    <source>
        <dbReference type="PROSITE-ProRule" id="PRU01282"/>
    </source>
</evidence>
<dbReference type="Gene3D" id="3.40.30.10">
    <property type="entry name" value="Glutaredoxin"/>
    <property type="match status" value="1"/>
</dbReference>
<dbReference type="PANTHER" id="PTHR30041">
    <property type="entry name" value="ARSENATE REDUCTASE"/>
    <property type="match status" value="1"/>
</dbReference>
<dbReference type="PROSITE" id="PS51353">
    <property type="entry name" value="ARSC"/>
    <property type="match status" value="1"/>
</dbReference>
<dbReference type="NCBIfam" id="TIGR01617">
    <property type="entry name" value="arsC_related"/>
    <property type="match status" value="1"/>
</dbReference>
<dbReference type="InterPro" id="IPR006504">
    <property type="entry name" value="Tscrpt_reg_Spx/MgsR"/>
</dbReference>
<dbReference type="CDD" id="cd03036">
    <property type="entry name" value="ArsC_like"/>
    <property type="match status" value="1"/>
</dbReference>
<dbReference type="Pfam" id="PF03960">
    <property type="entry name" value="ArsC"/>
    <property type="match status" value="1"/>
</dbReference>
<name>A0A173UV10_9FIRM</name>